<reference evidence="1 2" key="1">
    <citation type="journal article" date="2008" name="Genome Biol.">
        <title>The complete genome, comparative and functional analysis of Stenotrophomonas maltophilia reveals an organism heavily shielded by drug resistance determinants.</title>
        <authorList>
            <person name="Crossman L.C."/>
            <person name="Gould V.C."/>
            <person name="Dow J.M."/>
            <person name="Vernikos G.S."/>
            <person name="Okazaki A."/>
            <person name="Sebaihia M."/>
            <person name="Saunders D."/>
            <person name="Arrowsmith C."/>
            <person name="Carver T."/>
            <person name="Peters N."/>
            <person name="Adlem E."/>
            <person name="Kerhornou A."/>
            <person name="Lord A."/>
            <person name="Murphy L."/>
            <person name="Seeger K."/>
            <person name="Squares R."/>
            <person name="Rutter S."/>
            <person name="Quail M.A."/>
            <person name="Rajandream M.A."/>
            <person name="Harris D."/>
            <person name="Churcher C."/>
            <person name="Bentley S.D."/>
            <person name="Parkhill J."/>
            <person name="Thomson N.R."/>
            <person name="Avison M.B."/>
        </authorList>
    </citation>
    <scope>NUCLEOTIDE SEQUENCE [LARGE SCALE GENOMIC DNA]</scope>
    <source>
        <strain evidence="1 2">K279a</strain>
    </source>
</reference>
<dbReference type="EMBL" id="AM743169">
    <property type="protein sequence ID" value="CAQ45193.2"/>
    <property type="molecule type" value="Genomic_DNA"/>
</dbReference>
<dbReference type="EnsemblBacteria" id="CAQ45193">
    <property type="protein sequence ID" value="CAQ45193"/>
    <property type="gene ID" value="Smlt1665"/>
</dbReference>
<accession>B3CJF7</accession>
<dbReference type="AlphaFoldDB" id="B3CJF7"/>
<gene>
    <name evidence="1" type="ordered locus">Smlt1665</name>
</gene>
<organism evidence="1 2">
    <name type="scientific">Stenotrophomonas maltophilia (strain K279a)</name>
    <dbReference type="NCBI Taxonomy" id="522373"/>
    <lineage>
        <taxon>Bacteria</taxon>
        <taxon>Pseudomonadati</taxon>
        <taxon>Pseudomonadota</taxon>
        <taxon>Gammaproteobacteria</taxon>
        <taxon>Lysobacterales</taxon>
        <taxon>Lysobacteraceae</taxon>
        <taxon>Stenotrophomonas</taxon>
        <taxon>Stenotrophomonas maltophilia group</taxon>
    </lineage>
</organism>
<dbReference type="SUPFAM" id="SSF54427">
    <property type="entry name" value="NTF2-like"/>
    <property type="match status" value="1"/>
</dbReference>
<dbReference type="eggNOG" id="COG3631">
    <property type="taxonomic scope" value="Bacteria"/>
</dbReference>
<evidence type="ECO:0000313" key="1">
    <source>
        <dbReference type="EMBL" id="CAQ45193.2"/>
    </source>
</evidence>
<dbReference type="HOGENOM" id="CLU_2746342_0_0_6"/>
<keyword evidence="2" id="KW-1185">Reference proteome</keyword>
<feature type="non-terminal residue" evidence="1">
    <location>
        <position position="1"/>
    </location>
</feature>
<dbReference type="InterPro" id="IPR032710">
    <property type="entry name" value="NTF2-like_dom_sf"/>
</dbReference>
<dbReference type="Proteomes" id="UP000008840">
    <property type="component" value="Chromosome"/>
</dbReference>
<evidence type="ECO:0008006" key="3">
    <source>
        <dbReference type="Google" id="ProtNLM"/>
    </source>
</evidence>
<sequence length="71" mass="8227">RALTPARAFFAVWNGSLERYDRVWTLADFMRMTPRHIVETWIERFNAGDAAGLAELYHPDAINHQVTQDPI</sequence>
<dbReference type="KEGG" id="sml:Smlt1665"/>
<protein>
    <recommendedName>
        <fullName evidence="3">Nuclear transport factor 2 family protein</fullName>
    </recommendedName>
</protein>
<name>B3CJF7_STRMK</name>
<evidence type="ECO:0000313" key="2">
    <source>
        <dbReference type="Proteomes" id="UP000008840"/>
    </source>
</evidence>
<dbReference type="Gene3D" id="3.10.450.50">
    <property type="match status" value="1"/>
</dbReference>
<proteinExistence type="predicted"/>